<accession>A0A545T1F4</accession>
<evidence type="ECO:0000256" key="1">
    <source>
        <dbReference type="SAM" id="SignalP"/>
    </source>
</evidence>
<keyword evidence="5" id="KW-1185">Reference proteome</keyword>
<dbReference type="InterPro" id="IPR011009">
    <property type="entry name" value="Kinase-like_dom_sf"/>
</dbReference>
<dbReference type="Pfam" id="PF00149">
    <property type="entry name" value="Metallophos"/>
    <property type="match status" value="1"/>
</dbReference>
<feature type="domain" description="PI3K/PI4K catalytic" evidence="3">
    <location>
        <begin position="492"/>
        <end position="600"/>
    </location>
</feature>
<evidence type="ECO:0000259" key="3">
    <source>
        <dbReference type="Pfam" id="PF00454"/>
    </source>
</evidence>
<dbReference type="SUPFAM" id="SSF56112">
    <property type="entry name" value="Protein kinase-like (PK-like)"/>
    <property type="match status" value="1"/>
</dbReference>
<dbReference type="OrthoDB" id="7550081at2"/>
<sequence>MLISLNRWLLAFLVSAVLITLKPVSNLALAAEVHTSETVWAFADSHGDYQELTKLLKTAEIIDEDNNWRAGKSILVSTGDVLDRGPGPRKIFDLLIKLEQQATEAGGKLLFSLGNHEVMILVGDLRYVAPAEYAEFEEDETEALRDQYFERFVNYHQTKLRKEQKNSRLKIDKKKVRIKFDEAFPKGYFARYEAFSPQGKYGKWLLNKDFINKVNDRLFTHGGLSPELVGKTLNEVNAQLKGELLTYVNAWHDLLSDGSLTHGIPFRQRAKSIINQKEEFVTQFNSQENAFLFSTQSPTWYRGAIYCHPFYENESLRNILASFDAKQVLLGHSVTPTRRVNQRLNNQAILMDTGMLGDVYGGSGNIIQIIDDKLSVLNSSGEVYQPETAYHTAINYPTNLSHDELVKLLETKEADKTEKLKTGITRPSRLTFNVNGNKIRALSKYIDDSPNLQNERKRKPEDMYADRYHNDIAAYRLSELMGFKLVPISTTRPMDEGRGLVQYWVENSYTEYEANEKGWAYDGHCSYEAQMNMMRVFDLLIHNFDRNPTNILIEENQGQLVWIDHSRSFSFRRKLPREIDRSNIKLTPEVRKALTELTKDKVKKSMGDLLNRNQINALMKRRDLILNLDPLDD</sequence>
<reference evidence="4 5" key="1">
    <citation type="submission" date="2019-06" db="EMBL/GenBank/DDBJ databases">
        <title>Draft genome of Aliikangiella marina GYP-15.</title>
        <authorList>
            <person name="Wang G."/>
        </authorList>
    </citation>
    <scope>NUCLEOTIDE SEQUENCE [LARGE SCALE GENOMIC DNA]</scope>
    <source>
        <strain evidence="4 5">GYP-15</strain>
    </source>
</reference>
<feature type="signal peptide" evidence="1">
    <location>
        <begin position="1"/>
        <end position="30"/>
    </location>
</feature>
<organism evidence="4 5">
    <name type="scientific">Aliikangiella marina</name>
    <dbReference type="NCBI Taxonomy" id="1712262"/>
    <lineage>
        <taxon>Bacteria</taxon>
        <taxon>Pseudomonadati</taxon>
        <taxon>Pseudomonadota</taxon>
        <taxon>Gammaproteobacteria</taxon>
        <taxon>Oceanospirillales</taxon>
        <taxon>Pleioneaceae</taxon>
        <taxon>Aliikangiella</taxon>
    </lineage>
</organism>
<dbReference type="InterPro" id="IPR029052">
    <property type="entry name" value="Metallo-depent_PP-like"/>
</dbReference>
<evidence type="ECO:0000313" key="5">
    <source>
        <dbReference type="Proteomes" id="UP000317839"/>
    </source>
</evidence>
<keyword evidence="1" id="KW-0732">Signal</keyword>
<evidence type="ECO:0000313" key="4">
    <source>
        <dbReference type="EMBL" id="TQV71043.1"/>
    </source>
</evidence>
<dbReference type="PANTHER" id="PTHR46546:SF4">
    <property type="entry name" value="SHEWANELLA-LIKE PROTEIN PHOSPHATASE 1"/>
    <property type="match status" value="1"/>
</dbReference>
<comment type="caution">
    <text evidence="4">The sequence shown here is derived from an EMBL/GenBank/DDBJ whole genome shotgun (WGS) entry which is preliminary data.</text>
</comment>
<dbReference type="EMBL" id="VIKR01000007">
    <property type="protein sequence ID" value="TQV71043.1"/>
    <property type="molecule type" value="Genomic_DNA"/>
</dbReference>
<evidence type="ECO:0000259" key="2">
    <source>
        <dbReference type="Pfam" id="PF00149"/>
    </source>
</evidence>
<dbReference type="InterPro" id="IPR004843">
    <property type="entry name" value="Calcineurin-like_PHP"/>
</dbReference>
<dbReference type="Pfam" id="PF00454">
    <property type="entry name" value="PI3_PI4_kinase"/>
    <property type="match status" value="1"/>
</dbReference>
<dbReference type="RefSeq" id="WP_142944260.1">
    <property type="nucleotide sequence ID" value="NZ_VIKR01000007.1"/>
</dbReference>
<dbReference type="Proteomes" id="UP000317839">
    <property type="component" value="Unassembled WGS sequence"/>
</dbReference>
<dbReference type="GO" id="GO:0016787">
    <property type="term" value="F:hydrolase activity"/>
    <property type="evidence" value="ECO:0007669"/>
    <property type="project" value="InterPro"/>
</dbReference>
<feature type="chain" id="PRO_5022119672" description="Calcineurin-like phosphoesterase domain-containing protein" evidence="1">
    <location>
        <begin position="31"/>
        <end position="633"/>
    </location>
</feature>
<dbReference type="PANTHER" id="PTHR46546">
    <property type="entry name" value="SHEWANELLA-LIKE PROTEIN PHOSPHATASE 1"/>
    <property type="match status" value="1"/>
</dbReference>
<dbReference type="Gene3D" id="3.60.21.10">
    <property type="match status" value="1"/>
</dbReference>
<feature type="domain" description="Calcineurin-like phosphoesterase" evidence="2">
    <location>
        <begin position="38"/>
        <end position="335"/>
    </location>
</feature>
<proteinExistence type="predicted"/>
<evidence type="ECO:0008006" key="6">
    <source>
        <dbReference type="Google" id="ProtNLM"/>
    </source>
</evidence>
<protein>
    <recommendedName>
        <fullName evidence="6">Calcineurin-like phosphoesterase domain-containing protein</fullName>
    </recommendedName>
</protein>
<dbReference type="InterPro" id="IPR000403">
    <property type="entry name" value="PI3/4_kinase_cat_dom"/>
</dbReference>
<gene>
    <name evidence="4" type="ORF">FLL45_22210</name>
</gene>
<dbReference type="SUPFAM" id="SSF56300">
    <property type="entry name" value="Metallo-dependent phosphatases"/>
    <property type="match status" value="1"/>
</dbReference>
<dbReference type="AlphaFoldDB" id="A0A545T1F4"/>
<name>A0A545T1F4_9GAMM</name>